<dbReference type="Proteomes" id="UP000295726">
    <property type="component" value="Unassembled WGS sequence"/>
</dbReference>
<comment type="caution">
    <text evidence="2">The sequence shown here is derived from an EMBL/GenBank/DDBJ whole genome shotgun (WGS) entry which is preliminary data.</text>
</comment>
<dbReference type="PANTHER" id="PTHR39341:SF1">
    <property type="entry name" value="DUF1858 DOMAIN-CONTAINING PROTEIN"/>
    <property type="match status" value="1"/>
</dbReference>
<organism evidence="2 3">
    <name type="scientific">Muricomes intestini</name>
    <dbReference type="NCBI Taxonomy" id="1796634"/>
    <lineage>
        <taxon>Bacteria</taxon>
        <taxon>Bacillati</taxon>
        <taxon>Bacillota</taxon>
        <taxon>Clostridia</taxon>
        <taxon>Lachnospirales</taxon>
        <taxon>Lachnospiraceae</taxon>
        <taxon>Muricomes</taxon>
    </lineage>
</organism>
<reference evidence="2 3" key="1">
    <citation type="submission" date="2019-03" db="EMBL/GenBank/DDBJ databases">
        <title>Genomic Encyclopedia of Type Strains, Phase IV (KMG-IV): sequencing the most valuable type-strain genomes for metagenomic binning, comparative biology and taxonomic classification.</title>
        <authorList>
            <person name="Goeker M."/>
        </authorList>
    </citation>
    <scope>NUCLEOTIDE SEQUENCE [LARGE SCALE GENOMIC DNA]</scope>
    <source>
        <strain evidence="2 3">DSM 29489</strain>
    </source>
</reference>
<keyword evidence="3" id="KW-1185">Reference proteome</keyword>
<dbReference type="EMBL" id="SLZZ01000008">
    <property type="protein sequence ID" value="TCS79477.1"/>
    <property type="molecule type" value="Genomic_DNA"/>
</dbReference>
<dbReference type="PANTHER" id="PTHR39341">
    <property type="entry name" value="BSL7085 PROTEIN"/>
    <property type="match status" value="1"/>
</dbReference>
<protein>
    <submittedName>
        <fullName evidence="2">Hybrid cluster-associated redox disulfide protein</fullName>
    </submittedName>
</protein>
<gene>
    <name evidence="2" type="ORF">EDD59_10858</name>
</gene>
<name>A0A4R3K958_9FIRM</name>
<accession>A0A4R3K958</accession>
<dbReference type="InterPro" id="IPR015077">
    <property type="entry name" value="DUF1858"/>
</dbReference>
<sequence length="69" mass="7273">MGQVTKDTTIGELLTIYPDAAPILMEIGMHCLGCPASQVESLEEAAMVHGMDAELLLEKINASMQAAGI</sequence>
<dbReference type="InterPro" id="IPR038062">
    <property type="entry name" value="ScdA-like_N_sf"/>
</dbReference>
<dbReference type="Pfam" id="PF08984">
    <property type="entry name" value="DUF1858"/>
    <property type="match status" value="1"/>
</dbReference>
<proteinExistence type="predicted"/>
<dbReference type="SUPFAM" id="SSF140683">
    <property type="entry name" value="SP0561-like"/>
    <property type="match status" value="1"/>
</dbReference>
<dbReference type="RefSeq" id="WP_132380471.1">
    <property type="nucleotide sequence ID" value="NZ_DAIQXH010000261.1"/>
</dbReference>
<dbReference type="InterPro" id="IPR023883">
    <property type="entry name" value="CHP03980_redox-disulphide"/>
</dbReference>
<evidence type="ECO:0000313" key="2">
    <source>
        <dbReference type="EMBL" id="TCS79477.1"/>
    </source>
</evidence>
<dbReference type="OrthoDB" id="15017at2"/>
<dbReference type="Gene3D" id="1.10.3910.10">
    <property type="entry name" value="SP0561-like"/>
    <property type="match status" value="1"/>
</dbReference>
<dbReference type="AlphaFoldDB" id="A0A4R3K958"/>
<feature type="domain" description="DUF1858" evidence="1">
    <location>
        <begin position="5"/>
        <end position="56"/>
    </location>
</feature>
<evidence type="ECO:0000313" key="3">
    <source>
        <dbReference type="Proteomes" id="UP000295726"/>
    </source>
</evidence>
<dbReference type="NCBIfam" id="TIGR03980">
    <property type="entry name" value="prismane_assoc"/>
    <property type="match status" value="1"/>
</dbReference>
<evidence type="ECO:0000259" key="1">
    <source>
        <dbReference type="Pfam" id="PF08984"/>
    </source>
</evidence>